<dbReference type="PROSITE" id="PS00178">
    <property type="entry name" value="AA_TRNA_LIGASE_I"/>
    <property type="match status" value="1"/>
</dbReference>
<dbReference type="EMBL" id="UOEI01000639">
    <property type="protein sequence ID" value="VAW08789.1"/>
    <property type="molecule type" value="Genomic_DNA"/>
</dbReference>
<dbReference type="InterPro" id="IPR001412">
    <property type="entry name" value="aa-tRNA-synth_I_CS"/>
</dbReference>
<comment type="similarity">
    <text evidence="1">Belongs to the class-I aminoacyl-tRNA synthetase family.</text>
</comment>
<reference evidence="8" key="1">
    <citation type="submission" date="2018-06" db="EMBL/GenBank/DDBJ databases">
        <authorList>
            <person name="Zhirakovskaya E."/>
        </authorList>
    </citation>
    <scope>NUCLEOTIDE SEQUENCE</scope>
</reference>
<proteinExistence type="inferred from homology"/>
<keyword evidence="5" id="KW-0067">ATP-binding</keyword>
<evidence type="ECO:0000256" key="6">
    <source>
        <dbReference type="ARBA" id="ARBA00022917"/>
    </source>
</evidence>
<accession>A0A3B0T9L5</accession>
<keyword evidence="3 8" id="KW-0436">Ligase</keyword>
<dbReference type="GO" id="GO:0006436">
    <property type="term" value="P:tryptophanyl-tRNA aminoacylation"/>
    <property type="evidence" value="ECO:0007669"/>
    <property type="project" value="InterPro"/>
</dbReference>
<organism evidence="8">
    <name type="scientific">hydrothermal vent metagenome</name>
    <dbReference type="NCBI Taxonomy" id="652676"/>
    <lineage>
        <taxon>unclassified sequences</taxon>
        <taxon>metagenomes</taxon>
        <taxon>ecological metagenomes</taxon>
    </lineage>
</organism>
<evidence type="ECO:0000256" key="1">
    <source>
        <dbReference type="ARBA" id="ARBA00005594"/>
    </source>
</evidence>
<dbReference type="PANTHER" id="PTHR43766:SF1">
    <property type="entry name" value="TRYPTOPHAN--TRNA LIGASE, MITOCHONDRIAL"/>
    <property type="match status" value="1"/>
</dbReference>
<dbReference type="InterPro" id="IPR002305">
    <property type="entry name" value="aa-tRNA-synth_Ic"/>
</dbReference>
<keyword evidence="4" id="KW-0547">Nucleotide-binding</keyword>
<dbReference type="InterPro" id="IPR014729">
    <property type="entry name" value="Rossmann-like_a/b/a_fold"/>
</dbReference>
<dbReference type="Pfam" id="PF00579">
    <property type="entry name" value="tRNA-synt_1b"/>
    <property type="match status" value="1"/>
</dbReference>
<keyword evidence="7 8" id="KW-0030">Aminoacyl-tRNA synthetase</keyword>
<dbReference type="AlphaFoldDB" id="A0A3B0T9L5"/>
<evidence type="ECO:0000313" key="8">
    <source>
        <dbReference type="EMBL" id="VAW08789.1"/>
    </source>
</evidence>
<evidence type="ECO:0000256" key="4">
    <source>
        <dbReference type="ARBA" id="ARBA00022741"/>
    </source>
</evidence>
<keyword evidence="6" id="KW-0648">Protein biosynthesis</keyword>
<evidence type="ECO:0000256" key="5">
    <source>
        <dbReference type="ARBA" id="ARBA00022840"/>
    </source>
</evidence>
<dbReference type="SUPFAM" id="SSF52374">
    <property type="entry name" value="Nucleotidylyl transferase"/>
    <property type="match status" value="1"/>
</dbReference>
<dbReference type="CDD" id="cd00806">
    <property type="entry name" value="TrpRS_core"/>
    <property type="match status" value="1"/>
</dbReference>
<dbReference type="InterPro" id="IPR050203">
    <property type="entry name" value="Trp-tRNA_synthetase"/>
</dbReference>
<sequence length="190" mass="21189">MSDTSRQRIFSGVQPTGNVHLGNYLGAFRNWVELQDSFDTIYCIVDLHAMTADYVPSDLESARLETAKVLLALGVDPDRSLLYTQSQVMDHAELAWILGTMTPMGVLNRMTQFKDKTGAGIAANLGLYAYPVLMAADILLYRANLVPVGEDQRQHIEVTRDLAERFNNRFGETFPVPEGYIPETSARVMS</sequence>
<dbReference type="PANTHER" id="PTHR43766">
    <property type="entry name" value="TRYPTOPHAN--TRNA LIGASE, MITOCHONDRIAL"/>
    <property type="match status" value="1"/>
</dbReference>
<evidence type="ECO:0000256" key="7">
    <source>
        <dbReference type="ARBA" id="ARBA00023146"/>
    </source>
</evidence>
<dbReference type="EC" id="6.1.1.2" evidence="2"/>
<dbReference type="Gene3D" id="3.40.50.620">
    <property type="entry name" value="HUPs"/>
    <property type="match status" value="1"/>
</dbReference>
<name>A0A3B0T9L5_9ZZZZ</name>
<protein>
    <recommendedName>
        <fullName evidence="2">tryptophan--tRNA ligase</fullName>
        <ecNumber evidence="2">6.1.1.2</ecNumber>
    </recommendedName>
</protein>
<dbReference type="GO" id="GO:0004830">
    <property type="term" value="F:tryptophan-tRNA ligase activity"/>
    <property type="evidence" value="ECO:0007669"/>
    <property type="project" value="UniProtKB-EC"/>
</dbReference>
<dbReference type="InterPro" id="IPR002306">
    <property type="entry name" value="Trp-tRNA-ligase"/>
</dbReference>
<evidence type="ECO:0000256" key="2">
    <source>
        <dbReference type="ARBA" id="ARBA00013161"/>
    </source>
</evidence>
<dbReference type="GO" id="GO:0005524">
    <property type="term" value="F:ATP binding"/>
    <property type="evidence" value="ECO:0007669"/>
    <property type="project" value="UniProtKB-KW"/>
</dbReference>
<feature type="non-terminal residue" evidence="8">
    <location>
        <position position="190"/>
    </location>
</feature>
<evidence type="ECO:0000256" key="3">
    <source>
        <dbReference type="ARBA" id="ARBA00022598"/>
    </source>
</evidence>
<dbReference type="PRINTS" id="PR01039">
    <property type="entry name" value="TRNASYNTHTRP"/>
</dbReference>
<dbReference type="NCBIfam" id="TIGR00233">
    <property type="entry name" value="trpS"/>
    <property type="match status" value="1"/>
</dbReference>
<gene>
    <name evidence="8" type="ORF">MNBD_ACTINO01-1526</name>
</gene>